<evidence type="ECO:0000313" key="4">
    <source>
        <dbReference type="Proteomes" id="UP000245119"/>
    </source>
</evidence>
<protein>
    <recommendedName>
        <fullName evidence="5">Calcium-activated chloride channel N-terminal domain-containing protein</fullName>
    </recommendedName>
</protein>
<name>A0A2T7Q0K8_POMCA</name>
<dbReference type="AlphaFoldDB" id="A0A2T7Q0K8"/>
<feature type="transmembrane region" description="Helical" evidence="2">
    <location>
        <begin position="448"/>
        <end position="470"/>
    </location>
</feature>
<proteinExistence type="predicted"/>
<reference evidence="3 4" key="1">
    <citation type="submission" date="2018-04" db="EMBL/GenBank/DDBJ databases">
        <title>The genome of golden apple snail Pomacea canaliculata provides insight into stress tolerance and invasive adaptation.</title>
        <authorList>
            <person name="Liu C."/>
            <person name="Liu B."/>
            <person name="Ren Y."/>
            <person name="Zhang Y."/>
            <person name="Wang H."/>
            <person name="Li S."/>
            <person name="Jiang F."/>
            <person name="Yin L."/>
            <person name="Zhang G."/>
            <person name="Qian W."/>
            <person name="Fan W."/>
        </authorList>
    </citation>
    <scope>NUCLEOTIDE SEQUENCE [LARGE SCALE GENOMIC DNA]</scope>
    <source>
        <strain evidence="3">SZHN2017</strain>
        <tissue evidence="3">Muscle</tissue>
    </source>
</reference>
<keyword evidence="4" id="KW-1185">Reference proteome</keyword>
<feature type="compositionally biased region" description="Basic and acidic residues" evidence="1">
    <location>
        <begin position="427"/>
        <end position="439"/>
    </location>
</feature>
<evidence type="ECO:0000313" key="3">
    <source>
        <dbReference type="EMBL" id="PVD39199.1"/>
    </source>
</evidence>
<keyword evidence="2" id="KW-0472">Membrane</keyword>
<keyword evidence="2" id="KW-1133">Transmembrane helix</keyword>
<evidence type="ECO:0008006" key="5">
    <source>
        <dbReference type="Google" id="ProtNLM"/>
    </source>
</evidence>
<accession>A0A2T7Q0K8</accession>
<organism evidence="3 4">
    <name type="scientific">Pomacea canaliculata</name>
    <name type="common">Golden apple snail</name>
    <dbReference type="NCBI Taxonomy" id="400727"/>
    <lineage>
        <taxon>Eukaryota</taxon>
        <taxon>Metazoa</taxon>
        <taxon>Spiralia</taxon>
        <taxon>Lophotrochozoa</taxon>
        <taxon>Mollusca</taxon>
        <taxon>Gastropoda</taxon>
        <taxon>Caenogastropoda</taxon>
        <taxon>Architaenioglossa</taxon>
        <taxon>Ampullarioidea</taxon>
        <taxon>Ampullariidae</taxon>
        <taxon>Pomacea</taxon>
    </lineage>
</organism>
<feature type="region of interest" description="Disordered" evidence="1">
    <location>
        <begin position="415"/>
        <end position="439"/>
    </location>
</feature>
<keyword evidence="2" id="KW-0812">Transmembrane</keyword>
<dbReference type="STRING" id="400727.A0A2T7Q0K8"/>
<evidence type="ECO:0000256" key="1">
    <source>
        <dbReference type="SAM" id="MobiDB-lite"/>
    </source>
</evidence>
<dbReference type="OrthoDB" id="687730at2759"/>
<evidence type="ECO:0000256" key="2">
    <source>
        <dbReference type="SAM" id="Phobius"/>
    </source>
</evidence>
<comment type="caution">
    <text evidence="3">The sequence shown here is derived from an EMBL/GenBank/DDBJ whole genome shotgun (WGS) entry which is preliminary data.</text>
</comment>
<sequence length="493" mass="54676">MTTTTMSRQVYSRSTKLKKNGTVVGQVAVDHLVATRIKFILFYTASHQAVLEVEPPPHLARASNLDCHVDRVLRVIRCEMPSGVWRYSVTSPEAQRVSLLVLASPANTSGSPVRLSGGLVVSHLDDQLPIMRIFAEATQGDRAVPGLTVEATVFGPEGDPVTVVLLDNGAGADIQEGDGVYSRYFFELTHSGIYNVRLSAFGSWAQHGSKGEQEDHHKYVTRTAIAGSTLIHPNMTNQHGRDRDLLPPARIPDLLVVRTIREDKVVVLTWTASGDDLDKSRASKYLILLGHSVSDLMTHASSVNTLVQEDVIHGNLSSPKEFGEREYLALRIPSSFSKGQGFALMVMAVDEAGNKGKHSNYVTASFDHPTIHKKHWQEAQKMFQDVVIKRPRHRRQETNFLQRTKNINKMILPQEMEPLLTKHQRSKRSESKKDADTRADVSRNVNTGIAILLVGCVLAFLVTTLPTCLARRATRGERGKTDTGNLFQVKIDR</sequence>
<dbReference type="Proteomes" id="UP000245119">
    <property type="component" value="Linkage Group LG1"/>
</dbReference>
<gene>
    <name evidence="3" type="ORF">C0Q70_01827</name>
</gene>
<dbReference type="EMBL" id="PZQS01000001">
    <property type="protein sequence ID" value="PVD39199.1"/>
    <property type="molecule type" value="Genomic_DNA"/>
</dbReference>